<name>A0A401STK8_CHIPU</name>
<dbReference type="AlphaFoldDB" id="A0A401STK8"/>
<dbReference type="PANTHER" id="PTHR31974:SF2">
    <property type="entry name" value="BIOGENESIS OF LYSOSOME-RELATED ORGANELLES COMPLEX 1 SUBUNIT 3"/>
    <property type="match status" value="1"/>
</dbReference>
<sequence length="192" mass="21174">MTTTQYQTIVQGEASETDSEEELYLTSSAPAAILQTGTKVAGEASETEEEEDCAMAVCDIQQAIQRGLPPLIVIRGEQSDILTAVEEKPAVKIRHQGRYSTLLQQKLRESNGRLHQNVEQAVKQMYESATKEIRIATSHLSNSQNGIINASHSIRLILDDLRSVSEKMDIITSCNLLPDIQIPPTTTRLAQV</sequence>
<organism evidence="3 4">
    <name type="scientific">Chiloscyllium punctatum</name>
    <name type="common">Brownbanded bambooshark</name>
    <name type="synonym">Hemiscyllium punctatum</name>
    <dbReference type="NCBI Taxonomy" id="137246"/>
    <lineage>
        <taxon>Eukaryota</taxon>
        <taxon>Metazoa</taxon>
        <taxon>Chordata</taxon>
        <taxon>Craniata</taxon>
        <taxon>Vertebrata</taxon>
        <taxon>Chondrichthyes</taxon>
        <taxon>Elasmobranchii</taxon>
        <taxon>Galeomorphii</taxon>
        <taxon>Galeoidea</taxon>
        <taxon>Orectolobiformes</taxon>
        <taxon>Hemiscylliidae</taxon>
        <taxon>Chiloscyllium</taxon>
    </lineage>
</organism>
<protein>
    <recommendedName>
        <fullName evidence="2">Biogenesis of lysosome-related organelles complex 1 subunit 3</fullName>
    </recommendedName>
</protein>
<evidence type="ECO:0000313" key="4">
    <source>
        <dbReference type="Proteomes" id="UP000287033"/>
    </source>
</evidence>
<dbReference type="InterPro" id="IPR017245">
    <property type="entry name" value="BLOC-1_complex_su-3"/>
</dbReference>
<dbReference type="Pfam" id="PF15753">
    <property type="entry name" value="BLOC1S3"/>
    <property type="match status" value="1"/>
</dbReference>
<accession>A0A401STK8</accession>
<dbReference type="EMBL" id="BEZZ01000538">
    <property type="protein sequence ID" value="GCC33721.1"/>
    <property type="molecule type" value="Genomic_DNA"/>
</dbReference>
<dbReference type="PANTHER" id="PTHR31974">
    <property type="entry name" value="BIOGENESIS OF LYSOSOME-RELATED ORGANELLES COMPLEX 1 SUBUNIT 3"/>
    <property type="match status" value="1"/>
</dbReference>
<keyword evidence="4" id="KW-1185">Reference proteome</keyword>
<comment type="similarity">
    <text evidence="1">Belongs to the BLOC1S3 family.</text>
</comment>
<dbReference type="OMA" id="RDHPDMH"/>
<gene>
    <name evidence="3" type="ORF">chiPu_0012191</name>
</gene>
<dbReference type="Proteomes" id="UP000287033">
    <property type="component" value="Unassembled WGS sequence"/>
</dbReference>
<dbReference type="GO" id="GO:0031083">
    <property type="term" value="C:BLOC-1 complex"/>
    <property type="evidence" value="ECO:0007669"/>
    <property type="project" value="TreeGrafter"/>
</dbReference>
<evidence type="ECO:0000256" key="2">
    <source>
        <dbReference type="ARBA" id="ARBA00019581"/>
    </source>
</evidence>
<dbReference type="STRING" id="137246.A0A401STK8"/>
<dbReference type="OrthoDB" id="5984572at2759"/>
<evidence type="ECO:0000256" key="1">
    <source>
        <dbReference type="ARBA" id="ARBA00008942"/>
    </source>
</evidence>
<comment type="caution">
    <text evidence="3">The sequence shown here is derived from an EMBL/GenBank/DDBJ whole genome shotgun (WGS) entry which is preliminary data.</text>
</comment>
<proteinExistence type="inferred from homology"/>
<reference evidence="3 4" key="1">
    <citation type="journal article" date="2018" name="Nat. Ecol. Evol.">
        <title>Shark genomes provide insights into elasmobranch evolution and the origin of vertebrates.</title>
        <authorList>
            <person name="Hara Y"/>
            <person name="Yamaguchi K"/>
            <person name="Onimaru K"/>
            <person name="Kadota M"/>
            <person name="Koyanagi M"/>
            <person name="Keeley SD"/>
            <person name="Tatsumi K"/>
            <person name="Tanaka K"/>
            <person name="Motone F"/>
            <person name="Kageyama Y"/>
            <person name="Nozu R"/>
            <person name="Adachi N"/>
            <person name="Nishimura O"/>
            <person name="Nakagawa R"/>
            <person name="Tanegashima C"/>
            <person name="Kiyatake I"/>
            <person name="Matsumoto R"/>
            <person name="Murakumo K"/>
            <person name="Nishida K"/>
            <person name="Terakita A"/>
            <person name="Kuratani S"/>
            <person name="Sato K"/>
            <person name="Hyodo S Kuraku.S."/>
        </authorList>
    </citation>
    <scope>NUCLEOTIDE SEQUENCE [LARGE SCALE GENOMIC DNA]</scope>
</reference>
<evidence type="ECO:0000313" key="3">
    <source>
        <dbReference type="EMBL" id="GCC33721.1"/>
    </source>
</evidence>